<dbReference type="EMBL" id="CP055903">
    <property type="protein sequence ID" value="QKX63212.1"/>
    <property type="molecule type" value="Genomic_DNA"/>
</dbReference>
<dbReference type="InterPro" id="IPR053008">
    <property type="entry name" value="Phomopsin_biosynth_assoc"/>
</dbReference>
<accession>A0A7H8RA13</accession>
<organism evidence="2 3">
    <name type="scientific">Talaromyces rugulosus</name>
    <name type="common">Penicillium rugulosum</name>
    <dbReference type="NCBI Taxonomy" id="121627"/>
    <lineage>
        <taxon>Eukaryota</taxon>
        <taxon>Fungi</taxon>
        <taxon>Dikarya</taxon>
        <taxon>Ascomycota</taxon>
        <taxon>Pezizomycotina</taxon>
        <taxon>Eurotiomycetes</taxon>
        <taxon>Eurotiomycetidae</taxon>
        <taxon>Eurotiales</taxon>
        <taxon>Trichocomaceae</taxon>
        <taxon>Talaromyces</taxon>
        <taxon>Talaromyces sect. Islandici</taxon>
    </lineage>
</organism>
<keyword evidence="3" id="KW-1185">Reference proteome</keyword>
<keyword evidence="1" id="KW-0812">Transmembrane</keyword>
<protein>
    <submittedName>
        <fullName evidence="2">Uncharacterized protein</fullName>
    </submittedName>
</protein>
<dbReference type="PANTHER" id="PTHR35896:SF3">
    <property type="entry name" value="MAJOR FACILITATOR SUPERFAMILY TRANSPORTER"/>
    <property type="match status" value="1"/>
</dbReference>
<gene>
    <name evidence="2" type="ORF">TRUGW13939_10381</name>
</gene>
<dbReference type="Proteomes" id="UP000509510">
    <property type="component" value="Chromosome VI"/>
</dbReference>
<evidence type="ECO:0000313" key="3">
    <source>
        <dbReference type="Proteomes" id="UP000509510"/>
    </source>
</evidence>
<dbReference type="RefSeq" id="XP_035349386.1">
    <property type="nucleotide sequence ID" value="XM_035493493.1"/>
</dbReference>
<sequence>MAAEIRPYTKRLYSCTGYLPLTADSEQKLIKQQLIDDSSDEEHLSLPVTRKRSYCRSGASVVGIVSVVLLEMVAFAVLVTDSRSGKVPDSRPPQAQGGSVVTAHCGTTPEGAKARGCFWDIMSFGWMHPSCFDREESARWEAEYGPWEWYSERPGNETDLVPLTAEELPYSPVVWKTQGYHVQHCLLR</sequence>
<dbReference type="PANTHER" id="PTHR35896">
    <property type="entry name" value="IG-LIKE DOMAIN-CONTAINING PROTEIN"/>
    <property type="match status" value="1"/>
</dbReference>
<dbReference type="OrthoDB" id="4212994at2759"/>
<dbReference type="AlphaFoldDB" id="A0A7H8RA13"/>
<dbReference type="GeneID" id="55997861"/>
<name>A0A7H8RA13_TALRU</name>
<proteinExistence type="predicted"/>
<keyword evidence="1" id="KW-1133">Transmembrane helix</keyword>
<evidence type="ECO:0000313" key="2">
    <source>
        <dbReference type="EMBL" id="QKX63212.1"/>
    </source>
</evidence>
<keyword evidence="1" id="KW-0472">Membrane</keyword>
<dbReference type="KEGG" id="trg:TRUGW13939_10381"/>
<evidence type="ECO:0000256" key="1">
    <source>
        <dbReference type="SAM" id="Phobius"/>
    </source>
</evidence>
<reference evidence="3" key="1">
    <citation type="submission" date="2020-06" db="EMBL/GenBank/DDBJ databases">
        <title>A chromosome-scale genome assembly of Talaromyces rugulosus W13939.</title>
        <authorList>
            <person name="Wang B."/>
            <person name="Guo L."/>
            <person name="Ye K."/>
            <person name="Wang L."/>
        </authorList>
    </citation>
    <scope>NUCLEOTIDE SEQUENCE [LARGE SCALE GENOMIC DNA]</scope>
    <source>
        <strain evidence="3">W13939</strain>
    </source>
</reference>
<feature type="transmembrane region" description="Helical" evidence="1">
    <location>
        <begin position="59"/>
        <end position="79"/>
    </location>
</feature>